<dbReference type="OrthoDB" id="9815750at2"/>
<dbReference type="RefSeq" id="WP_110130036.1">
    <property type="nucleotide sequence ID" value="NZ_QHJQ01000002.1"/>
</dbReference>
<proteinExistence type="predicted"/>
<comment type="catalytic activity">
    <reaction evidence="1">
        <text>ATP + protein L-histidine = ADP + protein N-phospho-L-histidine.</text>
        <dbReference type="EC" id="2.7.13.3"/>
    </reaction>
</comment>
<dbReference type="AlphaFoldDB" id="A0A317ZHJ0"/>
<evidence type="ECO:0000256" key="4">
    <source>
        <dbReference type="ARBA" id="ARBA00022777"/>
    </source>
</evidence>
<sequence>MNELERLVELSEFNLDYTALDSELDDLTGLAAQICGARMSLVNLIDRYTQWTVSGYGSDIGQTRREDSACQYTIEKDTPLELKSLREDARFKDKDYVCSGPELNYYYGVPLKTKKGARIGALCVLDKFDLELNDEQTQLLEKVSHMVVRRLESIKRIHLLEEQLNEAVKSKRKVGHDVRGPVGGILGLVDLLKNDFKERGLSEFDEMLTLIENSGQGVLELADSILTKEGRSTTEYTCQILAEKLEQLYAPQALSKKVNLAVEAHDESKSPAHFPPKALLQIGGNLINNAIKFTPEGGSVTVRISMKEDEDAGAEHLIIEVDDNGVGMSDDRIAEIMQGRAESALGTVGERGFGLGLPLVRQLVEKEKGHLVLKSKEGEGCHFTVQMPI</sequence>
<dbReference type="InterPro" id="IPR029016">
    <property type="entry name" value="GAF-like_dom_sf"/>
</dbReference>
<dbReference type="PRINTS" id="PR00344">
    <property type="entry name" value="BCTRLSENSOR"/>
</dbReference>
<evidence type="ECO:0000313" key="6">
    <source>
        <dbReference type="EMBL" id="PXA05035.1"/>
    </source>
</evidence>
<dbReference type="Gene3D" id="3.30.450.40">
    <property type="match status" value="1"/>
</dbReference>
<dbReference type="InParanoid" id="A0A317ZHJ0"/>
<dbReference type="Gene3D" id="3.30.565.10">
    <property type="entry name" value="Histidine kinase-like ATPase, C-terminal domain"/>
    <property type="match status" value="1"/>
</dbReference>
<keyword evidence="4 6" id="KW-0418">Kinase</keyword>
<dbReference type="CDD" id="cd00075">
    <property type="entry name" value="HATPase"/>
    <property type="match status" value="1"/>
</dbReference>
<dbReference type="SMART" id="SM00387">
    <property type="entry name" value="HATPase_c"/>
    <property type="match status" value="1"/>
</dbReference>
<gene>
    <name evidence="6" type="ORF">DDZ13_03465</name>
</gene>
<dbReference type="EC" id="2.7.13.3" evidence="2"/>
<dbReference type="EMBL" id="QHJQ01000002">
    <property type="protein sequence ID" value="PXA05035.1"/>
    <property type="molecule type" value="Genomic_DNA"/>
</dbReference>
<keyword evidence="3" id="KW-0808">Transferase</keyword>
<feature type="domain" description="Histidine kinase" evidence="5">
    <location>
        <begin position="173"/>
        <end position="389"/>
    </location>
</feature>
<dbReference type="Proteomes" id="UP000247099">
    <property type="component" value="Unassembled WGS sequence"/>
</dbReference>
<dbReference type="InterPro" id="IPR036890">
    <property type="entry name" value="HATPase_C_sf"/>
</dbReference>
<reference evidence="6 7" key="1">
    <citation type="submission" date="2018-05" db="EMBL/GenBank/DDBJ databases">
        <title>Coraliomargarita sinensis sp. nov., isolated from a marine solar saltern.</title>
        <authorList>
            <person name="Zhou L.Y."/>
        </authorList>
    </citation>
    <scope>NUCLEOTIDE SEQUENCE [LARGE SCALE GENOMIC DNA]</scope>
    <source>
        <strain evidence="6 7">WN38</strain>
    </source>
</reference>
<dbReference type="PANTHER" id="PTHR43047">
    <property type="entry name" value="TWO-COMPONENT HISTIDINE PROTEIN KINASE"/>
    <property type="match status" value="1"/>
</dbReference>
<name>A0A317ZHJ0_9BACT</name>
<dbReference type="InterPro" id="IPR036097">
    <property type="entry name" value="HisK_dim/P_sf"/>
</dbReference>
<evidence type="ECO:0000313" key="7">
    <source>
        <dbReference type="Proteomes" id="UP000247099"/>
    </source>
</evidence>
<evidence type="ECO:0000259" key="5">
    <source>
        <dbReference type="PROSITE" id="PS50109"/>
    </source>
</evidence>
<dbReference type="SUPFAM" id="SSF47384">
    <property type="entry name" value="Homodimeric domain of signal transducing histidine kinase"/>
    <property type="match status" value="1"/>
</dbReference>
<dbReference type="InterPro" id="IPR003594">
    <property type="entry name" value="HATPase_dom"/>
</dbReference>
<dbReference type="PROSITE" id="PS50109">
    <property type="entry name" value="HIS_KIN"/>
    <property type="match status" value="1"/>
</dbReference>
<dbReference type="Pfam" id="PF02518">
    <property type="entry name" value="HATPase_c"/>
    <property type="match status" value="1"/>
</dbReference>
<dbReference type="PANTHER" id="PTHR43047:SF72">
    <property type="entry name" value="OSMOSENSING HISTIDINE PROTEIN KINASE SLN1"/>
    <property type="match status" value="1"/>
</dbReference>
<dbReference type="InterPro" id="IPR004358">
    <property type="entry name" value="Sig_transdc_His_kin-like_C"/>
</dbReference>
<dbReference type="SUPFAM" id="SSF55874">
    <property type="entry name" value="ATPase domain of HSP90 chaperone/DNA topoisomerase II/histidine kinase"/>
    <property type="match status" value="1"/>
</dbReference>
<dbReference type="SUPFAM" id="SSF55781">
    <property type="entry name" value="GAF domain-like"/>
    <property type="match status" value="1"/>
</dbReference>
<evidence type="ECO:0000256" key="2">
    <source>
        <dbReference type="ARBA" id="ARBA00012438"/>
    </source>
</evidence>
<dbReference type="GO" id="GO:0000155">
    <property type="term" value="F:phosphorelay sensor kinase activity"/>
    <property type="evidence" value="ECO:0007669"/>
    <property type="project" value="InterPro"/>
</dbReference>
<keyword evidence="7" id="KW-1185">Reference proteome</keyword>
<evidence type="ECO:0000256" key="1">
    <source>
        <dbReference type="ARBA" id="ARBA00000085"/>
    </source>
</evidence>
<protein>
    <recommendedName>
        <fullName evidence="2">histidine kinase</fullName>
        <ecNumber evidence="2">2.7.13.3</ecNumber>
    </recommendedName>
</protein>
<dbReference type="GO" id="GO:0005886">
    <property type="term" value="C:plasma membrane"/>
    <property type="evidence" value="ECO:0007669"/>
    <property type="project" value="TreeGrafter"/>
</dbReference>
<organism evidence="6 7">
    <name type="scientific">Coraliomargarita sinensis</name>
    <dbReference type="NCBI Taxonomy" id="2174842"/>
    <lineage>
        <taxon>Bacteria</taxon>
        <taxon>Pseudomonadati</taxon>
        <taxon>Verrucomicrobiota</taxon>
        <taxon>Opitutia</taxon>
        <taxon>Puniceicoccales</taxon>
        <taxon>Coraliomargaritaceae</taxon>
        <taxon>Coraliomargarita</taxon>
    </lineage>
</organism>
<dbReference type="InterPro" id="IPR005467">
    <property type="entry name" value="His_kinase_dom"/>
</dbReference>
<evidence type="ECO:0000256" key="3">
    <source>
        <dbReference type="ARBA" id="ARBA00022679"/>
    </source>
</evidence>
<dbReference type="GO" id="GO:0009927">
    <property type="term" value="F:histidine phosphotransfer kinase activity"/>
    <property type="evidence" value="ECO:0007669"/>
    <property type="project" value="TreeGrafter"/>
</dbReference>
<comment type="caution">
    <text evidence="6">The sequence shown here is derived from an EMBL/GenBank/DDBJ whole genome shotgun (WGS) entry which is preliminary data.</text>
</comment>
<accession>A0A317ZHJ0</accession>